<feature type="compositionally biased region" description="Basic residues" evidence="1">
    <location>
        <begin position="79"/>
        <end position="88"/>
    </location>
</feature>
<dbReference type="InParanoid" id="A0A5C3NUL4"/>
<evidence type="ECO:0000256" key="1">
    <source>
        <dbReference type="SAM" id="MobiDB-lite"/>
    </source>
</evidence>
<dbReference type="AlphaFoldDB" id="A0A5C3NUL4"/>
<name>A0A5C3NUL4_9APHY</name>
<proteinExistence type="predicted"/>
<reference evidence="2 3" key="1">
    <citation type="journal article" date="2019" name="Nat. Ecol. Evol.">
        <title>Megaphylogeny resolves global patterns of mushroom evolution.</title>
        <authorList>
            <person name="Varga T."/>
            <person name="Krizsan K."/>
            <person name="Foldi C."/>
            <person name="Dima B."/>
            <person name="Sanchez-Garcia M."/>
            <person name="Sanchez-Ramirez S."/>
            <person name="Szollosi G.J."/>
            <person name="Szarkandi J.G."/>
            <person name="Papp V."/>
            <person name="Albert L."/>
            <person name="Andreopoulos W."/>
            <person name="Angelini C."/>
            <person name="Antonin V."/>
            <person name="Barry K.W."/>
            <person name="Bougher N.L."/>
            <person name="Buchanan P."/>
            <person name="Buyck B."/>
            <person name="Bense V."/>
            <person name="Catcheside P."/>
            <person name="Chovatia M."/>
            <person name="Cooper J."/>
            <person name="Damon W."/>
            <person name="Desjardin D."/>
            <person name="Finy P."/>
            <person name="Geml J."/>
            <person name="Haridas S."/>
            <person name="Hughes K."/>
            <person name="Justo A."/>
            <person name="Karasinski D."/>
            <person name="Kautmanova I."/>
            <person name="Kiss B."/>
            <person name="Kocsube S."/>
            <person name="Kotiranta H."/>
            <person name="LaButti K.M."/>
            <person name="Lechner B.E."/>
            <person name="Liimatainen K."/>
            <person name="Lipzen A."/>
            <person name="Lukacs Z."/>
            <person name="Mihaltcheva S."/>
            <person name="Morgado L.N."/>
            <person name="Niskanen T."/>
            <person name="Noordeloos M.E."/>
            <person name="Ohm R.A."/>
            <person name="Ortiz-Santana B."/>
            <person name="Ovrebo C."/>
            <person name="Racz N."/>
            <person name="Riley R."/>
            <person name="Savchenko A."/>
            <person name="Shiryaev A."/>
            <person name="Soop K."/>
            <person name="Spirin V."/>
            <person name="Szebenyi C."/>
            <person name="Tomsovsky M."/>
            <person name="Tulloss R.E."/>
            <person name="Uehling J."/>
            <person name="Grigoriev I.V."/>
            <person name="Vagvolgyi C."/>
            <person name="Papp T."/>
            <person name="Martin F.M."/>
            <person name="Miettinen O."/>
            <person name="Hibbett D.S."/>
            <person name="Nagy L.G."/>
        </authorList>
    </citation>
    <scope>NUCLEOTIDE SEQUENCE [LARGE SCALE GENOMIC DNA]</scope>
    <source>
        <strain evidence="2 3">HHB13444</strain>
    </source>
</reference>
<feature type="region of interest" description="Disordered" evidence="1">
    <location>
        <begin position="1"/>
        <end position="34"/>
    </location>
</feature>
<feature type="region of interest" description="Disordered" evidence="1">
    <location>
        <begin position="57"/>
        <end position="122"/>
    </location>
</feature>
<evidence type="ECO:0000313" key="2">
    <source>
        <dbReference type="EMBL" id="TFK80469.1"/>
    </source>
</evidence>
<keyword evidence="3" id="KW-1185">Reference proteome</keyword>
<sequence length="194" mass="21431">MTRSVFSWPSVSSADIEPPPELGRALRYPHQPRRRAEASRLHHVWLPTRARCAPHLRSKHVADGSSASAATASRGVCLRTRHGRGRSSRHAEAQEGADEASAKGRRPWGDAPSRPGEVAEEERADIVCAGEQATQGRRWGYARSHGTCWHWRQKLRRREREEEEVAGGSVRLGIGKFAVPECLLAARVVPVADA</sequence>
<dbReference type="EMBL" id="ML211766">
    <property type="protein sequence ID" value="TFK80469.1"/>
    <property type="molecule type" value="Genomic_DNA"/>
</dbReference>
<accession>A0A5C3NUL4</accession>
<protein>
    <submittedName>
        <fullName evidence="2">Uncharacterized protein</fullName>
    </submittedName>
</protein>
<organism evidence="2 3">
    <name type="scientific">Polyporus arcularius HHB13444</name>
    <dbReference type="NCBI Taxonomy" id="1314778"/>
    <lineage>
        <taxon>Eukaryota</taxon>
        <taxon>Fungi</taxon>
        <taxon>Dikarya</taxon>
        <taxon>Basidiomycota</taxon>
        <taxon>Agaricomycotina</taxon>
        <taxon>Agaricomycetes</taxon>
        <taxon>Polyporales</taxon>
        <taxon>Polyporaceae</taxon>
        <taxon>Polyporus</taxon>
    </lineage>
</organism>
<dbReference type="Proteomes" id="UP000308197">
    <property type="component" value="Unassembled WGS sequence"/>
</dbReference>
<feature type="compositionally biased region" description="Polar residues" evidence="1">
    <location>
        <begin position="1"/>
        <end position="13"/>
    </location>
</feature>
<gene>
    <name evidence="2" type="ORF">K466DRAFT_379855</name>
</gene>
<evidence type="ECO:0000313" key="3">
    <source>
        <dbReference type="Proteomes" id="UP000308197"/>
    </source>
</evidence>